<dbReference type="AlphaFoldDB" id="A0AAQ3T6S2"/>
<sequence>MKQDAAPGPDGLNVAFYRAAWPWLGDDIVQLIHSFYETGNLPPQLNKTFIVLIPKKSVSIKPEDFRPISLCNVIYKIISKSLAQRIKPHLPHSIHKAQSAFIPGRHITSNIIIAQEITHSFILSSWNQKGFMLKIDLAKAFDKLNWNFILKALLALGFNHTLTNRIAACIIGTSLSVLVNGQPHTTFFPSTGIRQGCPLSPYLFVIAINELSKMLQAALHNSSLLGITLGPHCPQIHSLLKNVDTPTRIHIKNIFPVQNLTASTTHLGHPLIFSHKDRSAAYSFLKHKFIAKLNTIKANKLSHAGRLTYINSVLASIPIYYMTNILFPKKFINQLNSILMKFWWAGIQEENAKPFHFRAWEDLTTPKSQGGLGIRNLHAVNQSLVLHSTWMIASQKDPFLHKVIKSKYFLNTTFWKAPNNTPKSVFWSSILKIKHHLHNNCTFQIHAGNTNIWTEPWCTNWKNIHNHLLIPITQPTLPNTVSDLWDSETEHWNISLASHTFDPIITNQIASLRRVLYPSGQTVYPNKMVYNKL</sequence>
<dbReference type="PROSITE" id="PS50878">
    <property type="entry name" value="RT_POL"/>
    <property type="match status" value="1"/>
</dbReference>
<evidence type="ECO:0000313" key="2">
    <source>
        <dbReference type="EMBL" id="WVZ67683.1"/>
    </source>
</evidence>
<organism evidence="2 3">
    <name type="scientific">Paspalum notatum var. saurae</name>
    <dbReference type="NCBI Taxonomy" id="547442"/>
    <lineage>
        <taxon>Eukaryota</taxon>
        <taxon>Viridiplantae</taxon>
        <taxon>Streptophyta</taxon>
        <taxon>Embryophyta</taxon>
        <taxon>Tracheophyta</taxon>
        <taxon>Spermatophyta</taxon>
        <taxon>Magnoliopsida</taxon>
        <taxon>Liliopsida</taxon>
        <taxon>Poales</taxon>
        <taxon>Poaceae</taxon>
        <taxon>PACMAD clade</taxon>
        <taxon>Panicoideae</taxon>
        <taxon>Andropogonodae</taxon>
        <taxon>Paspaleae</taxon>
        <taxon>Paspalinae</taxon>
        <taxon>Paspalum</taxon>
    </lineage>
</organism>
<dbReference type="InterPro" id="IPR043502">
    <property type="entry name" value="DNA/RNA_pol_sf"/>
</dbReference>
<dbReference type="CDD" id="cd01650">
    <property type="entry name" value="RT_nLTR_like"/>
    <property type="match status" value="1"/>
</dbReference>
<feature type="domain" description="Reverse transcriptase" evidence="1">
    <location>
        <begin position="34"/>
        <end position="314"/>
    </location>
</feature>
<proteinExistence type="predicted"/>
<dbReference type="Proteomes" id="UP001341281">
    <property type="component" value="Chromosome 04"/>
</dbReference>
<keyword evidence="3" id="KW-1185">Reference proteome</keyword>
<dbReference type="EMBL" id="CP144748">
    <property type="protein sequence ID" value="WVZ67683.1"/>
    <property type="molecule type" value="Genomic_DNA"/>
</dbReference>
<dbReference type="Pfam" id="PF00078">
    <property type="entry name" value="RVT_1"/>
    <property type="match status" value="1"/>
</dbReference>
<name>A0AAQ3T6S2_PASNO</name>
<dbReference type="SUPFAM" id="SSF56672">
    <property type="entry name" value="DNA/RNA polymerases"/>
    <property type="match status" value="1"/>
</dbReference>
<evidence type="ECO:0000313" key="3">
    <source>
        <dbReference type="Proteomes" id="UP001341281"/>
    </source>
</evidence>
<dbReference type="PANTHER" id="PTHR19446">
    <property type="entry name" value="REVERSE TRANSCRIPTASES"/>
    <property type="match status" value="1"/>
</dbReference>
<dbReference type="InterPro" id="IPR000477">
    <property type="entry name" value="RT_dom"/>
</dbReference>
<evidence type="ECO:0000259" key="1">
    <source>
        <dbReference type="PROSITE" id="PS50878"/>
    </source>
</evidence>
<gene>
    <name evidence="2" type="ORF">U9M48_016730</name>
</gene>
<reference evidence="2 3" key="1">
    <citation type="submission" date="2024-02" db="EMBL/GenBank/DDBJ databases">
        <title>High-quality chromosome-scale genome assembly of Pensacola bahiagrass (Paspalum notatum Flugge var. saurae).</title>
        <authorList>
            <person name="Vega J.M."/>
            <person name="Podio M."/>
            <person name="Orjuela J."/>
            <person name="Siena L.A."/>
            <person name="Pessino S.C."/>
            <person name="Combes M.C."/>
            <person name="Mariac C."/>
            <person name="Albertini E."/>
            <person name="Pupilli F."/>
            <person name="Ortiz J.P.A."/>
            <person name="Leblanc O."/>
        </authorList>
    </citation>
    <scope>NUCLEOTIDE SEQUENCE [LARGE SCALE GENOMIC DNA]</scope>
    <source>
        <strain evidence="2">R1</strain>
        <tissue evidence="2">Leaf</tissue>
    </source>
</reference>
<protein>
    <recommendedName>
        <fullName evidence="1">Reverse transcriptase domain-containing protein</fullName>
    </recommendedName>
</protein>
<accession>A0AAQ3T6S2</accession>